<gene>
    <name evidence="4" type="ORF">ACFSTE_04405</name>
</gene>
<dbReference type="Pfam" id="PF01381">
    <property type="entry name" value="HTH_3"/>
    <property type="match status" value="1"/>
</dbReference>
<keyword evidence="2" id="KW-0472">Membrane</keyword>
<dbReference type="InterPro" id="IPR010982">
    <property type="entry name" value="Lambda_DNA-bd_dom_sf"/>
</dbReference>
<dbReference type="PROSITE" id="PS50943">
    <property type="entry name" value="HTH_CROC1"/>
    <property type="match status" value="1"/>
</dbReference>
<keyword evidence="2" id="KW-0812">Transmembrane</keyword>
<sequence>MEQPALGKKISELRKSKGLTQEELVEKCNISVRTIQRIENGEVTPRSYTVKAILAALEQDMSTFVENFTKNAKDTIGISSPLQERNTLLHTPISDHQTKQLHIAWFAGIVYFICSFFEVTAEYMTFDGSQSLLGTTFYILIKIILLISLLLFIRGFIVIGELFNHQWLKTISYIYAGCTICLIGYEMLTVYHPSELDKVTYVAAAIIFGGIKIFFGASLLKLQNDISSIAKYAGILEIIAGVLLMTVILFFIADIILMFAEIIEILLIYLVIKKKEKSDINL</sequence>
<evidence type="ECO:0000256" key="2">
    <source>
        <dbReference type="SAM" id="Phobius"/>
    </source>
</evidence>
<dbReference type="Proteomes" id="UP001597459">
    <property type="component" value="Unassembled WGS sequence"/>
</dbReference>
<reference evidence="5" key="1">
    <citation type="journal article" date="2019" name="Int. J. Syst. Evol. Microbiol.">
        <title>The Global Catalogue of Microorganisms (GCM) 10K type strain sequencing project: providing services to taxonomists for standard genome sequencing and annotation.</title>
        <authorList>
            <consortium name="The Broad Institute Genomics Platform"/>
            <consortium name="The Broad Institute Genome Sequencing Center for Infectious Disease"/>
            <person name="Wu L."/>
            <person name="Ma J."/>
        </authorList>
    </citation>
    <scope>NUCLEOTIDE SEQUENCE [LARGE SCALE GENOMIC DNA]</scope>
    <source>
        <strain evidence="5">KCTC 42423</strain>
    </source>
</reference>
<protein>
    <submittedName>
        <fullName evidence="4">Helix-turn-helix domain-containing protein</fullName>
    </submittedName>
</protein>
<dbReference type="InterPro" id="IPR001387">
    <property type="entry name" value="Cro/C1-type_HTH"/>
</dbReference>
<feature type="transmembrane region" description="Helical" evidence="2">
    <location>
        <begin position="171"/>
        <end position="188"/>
    </location>
</feature>
<dbReference type="InterPro" id="IPR050807">
    <property type="entry name" value="TransReg_Diox_bact_type"/>
</dbReference>
<name>A0ABW5N582_9FLAO</name>
<feature type="transmembrane region" description="Helical" evidence="2">
    <location>
        <begin position="103"/>
        <end position="125"/>
    </location>
</feature>
<dbReference type="CDD" id="cd00093">
    <property type="entry name" value="HTH_XRE"/>
    <property type="match status" value="1"/>
</dbReference>
<keyword evidence="1" id="KW-0238">DNA-binding</keyword>
<evidence type="ECO:0000259" key="3">
    <source>
        <dbReference type="PROSITE" id="PS50943"/>
    </source>
</evidence>
<keyword evidence="5" id="KW-1185">Reference proteome</keyword>
<accession>A0ABW5N582</accession>
<dbReference type="RefSeq" id="WP_378255867.1">
    <property type="nucleotide sequence ID" value="NZ_JBHSJV010000001.1"/>
</dbReference>
<evidence type="ECO:0000256" key="1">
    <source>
        <dbReference type="ARBA" id="ARBA00023125"/>
    </source>
</evidence>
<proteinExistence type="predicted"/>
<dbReference type="PANTHER" id="PTHR46797:SF19">
    <property type="entry name" value="BLL2473 PROTEIN"/>
    <property type="match status" value="1"/>
</dbReference>
<keyword evidence="2" id="KW-1133">Transmembrane helix</keyword>
<evidence type="ECO:0000313" key="5">
    <source>
        <dbReference type="Proteomes" id="UP001597459"/>
    </source>
</evidence>
<feature type="transmembrane region" description="Helical" evidence="2">
    <location>
        <begin position="255"/>
        <end position="272"/>
    </location>
</feature>
<dbReference type="SUPFAM" id="SSF47413">
    <property type="entry name" value="lambda repressor-like DNA-binding domains"/>
    <property type="match status" value="1"/>
</dbReference>
<comment type="caution">
    <text evidence="4">The sequence shown here is derived from an EMBL/GenBank/DDBJ whole genome shotgun (WGS) entry which is preliminary data.</text>
</comment>
<organism evidence="4 5">
    <name type="scientific">Aquimarina hainanensis</name>
    <dbReference type="NCBI Taxonomy" id="1578017"/>
    <lineage>
        <taxon>Bacteria</taxon>
        <taxon>Pseudomonadati</taxon>
        <taxon>Bacteroidota</taxon>
        <taxon>Flavobacteriia</taxon>
        <taxon>Flavobacteriales</taxon>
        <taxon>Flavobacteriaceae</taxon>
        <taxon>Aquimarina</taxon>
    </lineage>
</organism>
<dbReference type="EMBL" id="JBHULX010000003">
    <property type="protein sequence ID" value="MFD2590059.1"/>
    <property type="molecule type" value="Genomic_DNA"/>
</dbReference>
<evidence type="ECO:0000313" key="4">
    <source>
        <dbReference type="EMBL" id="MFD2590059.1"/>
    </source>
</evidence>
<feature type="transmembrane region" description="Helical" evidence="2">
    <location>
        <begin position="137"/>
        <end position="159"/>
    </location>
</feature>
<dbReference type="PANTHER" id="PTHR46797">
    <property type="entry name" value="HTH-TYPE TRANSCRIPTIONAL REGULATOR"/>
    <property type="match status" value="1"/>
</dbReference>
<dbReference type="Gene3D" id="1.10.260.40">
    <property type="entry name" value="lambda repressor-like DNA-binding domains"/>
    <property type="match status" value="1"/>
</dbReference>
<dbReference type="SMART" id="SM00530">
    <property type="entry name" value="HTH_XRE"/>
    <property type="match status" value="1"/>
</dbReference>
<feature type="domain" description="HTH cro/C1-type" evidence="3">
    <location>
        <begin position="10"/>
        <end position="64"/>
    </location>
</feature>
<feature type="transmembrane region" description="Helical" evidence="2">
    <location>
        <begin position="232"/>
        <end position="249"/>
    </location>
</feature>
<feature type="transmembrane region" description="Helical" evidence="2">
    <location>
        <begin position="200"/>
        <end position="220"/>
    </location>
</feature>